<dbReference type="GO" id="GO:0005829">
    <property type="term" value="C:cytosol"/>
    <property type="evidence" value="ECO:0007669"/>
    <property type="project" value="TreeGrafter"/>
</dbReference>
<name>E3NRS2_CAERE</name>
<accession>E3NRS2</accession>
<dbReference type="EMBL" id="DS269789">
    <property type="protein sequence ID" value="EFO88414.1"/>
    <property type="molecule type" value="Genomic_DNA"/>
</dbReference>
<dbReference type="GO" id="GO:0009298">
    <property type="term" value="P:GDP-mannose biosynthetic process"/>
    <property type="evidence" value="ECO:0007669"/>
    <property type="project" value="UniProtKB-UniPathway"/>
</dbReference>
<dbReference type="AlphaFoldDB" id="E3NRS2"/>
<dbReference type="Pfam" id="PF20511">
    <property type="entry name" value="PMI_typeI_cat"/>
    <property type="match status" value="1"/>
</dbReference>
<dbReference type="InParanoid" id="E3NRS2"/>
<protein>
    <recommendedName>
        <fullName evidence="1">Phosphomannose isomerase type I catalytic domain-containing protein</fullName>
    </recommendedName>
</protein>
<gene>
    <name evidence="2" type="ORF">CRE_16545</name>
</gene>
<evidence type="ECO:0000313" key="2">
    <source>
        <dbReference type="EMBL" id="EFO88414.1"/>
    </source>
</evidence>
<dbReference type="Proteomes" id="UP000008281">
    <property type="component" value="Unassembled WGS sequence"/>
</dbReference>
<evidence type="ECO:0000313" key="3">
    <source>
        <dbReference type="Proteomes" id="UP000008281"/>
    </source>
</evidence>
<sequence length="104" mass="12168">MINFFQTTIFFSDRQSLGFSSVCVCVCSSKERMEQLQCHVKQYAWGKYGEESEVARLFADGHDGFQIDNKKPYAELKIFILEVFVMYRDVKICINTQPMYTPEI</sequence>
<dbReference type="Gene3D" id="2.60.120.10">
    <property type="entry name" value="Jelly Rolls"/>
    <property type="match status" value="1"/>
</dbReference>
<dbReference type="GO" id="GO:0004476">
    <property type="term" value="F:mannose-6-phosphate isomerase activity"/>
    <property type="evidence" value="ECO:0007669"/>
    <property type="project" value="InterPro"/>
</dbReference>
<dbReference type="PANTHER" id="PTHR10309">
    <property type="entry name" value="MANNOSE-6-PHOSPHATE ISOMERASE"/>
    <property type="match status" value="1"/>
</dbReference>
<dbReference type="GO" id="GO:0008270">
    <property type="term" value="F:zinc ion binding"/>
    <property type="evidence" value="ECO:0007669"/>
    <property type="project" value="InterPro"/>
</dbReference>
<dbReference type="eggNOG" id="KOG2757">
    <property type="taxonomic scope" value="Eukaryota"/>
</dbReference>
<reference evidence="2" key="1">
    <citation type="submission" date="2007-07" db="EMBL/GenBank/DDBJ databases">
        <title>PCAP assembly of the Caenorhabditis remanei genome.</title>
        <authorList>
            <consortium name="The Caenorhabditis remanei Sequencing Consortium"/>
            <person name="Wilson R.K."/>
        </authorList>
    </citation>
    <scope>NUCLEOTIDE SEQUENCE [LARGE SCALE GENOMIC DNA]</scope>
    <source>
        <strain evidence="2">PB4641</strain>
    </source>
</reference>
<dbReference type="STRING" id="31234.E3NRS2"/>
<dbReference type="SUPFAM" id="SSF51182">
    <property type="entry name" value="RmlC-like cupins"/>
    <property type="match status" value="1"/>
</dbReference>
<evidence type="ECO:0000259" key="1">
    <source>
        <dbReference type="Pfam" id="PF20511"/>
    </source>
</evidence>
<dbReference type="OrthoDB" id="6605218at2759"/>
<dbReference type="InterPro" id="IPR046457">
    <property type="entry name" value="PMI_typeI_cat"/>
</dbReference>
<dbReference type="HOGENOM" id="CLU_2252540_0_0_1"/>
<keyword evidence="3" id="KW-1185">Reference proteome</keyword>
<dbReference type="InterPro" id="IPR011051">
    <property type="entry name" value="RmlC_Cupin_sf"/>
</dbReference>
<organism evidence="3">
    <name type="scientific">Caenorhabditis remanei</name>
    <name type="common">Caenorhabditis vulgaris</name>
    <dbReference type="NCBI Taxonomy" id="31234"/>
    <lineage>
        <taxon>Eukaryota</taxon>
        <taxon>Metazoa</taxon>
        <taxon>Ecdysozoa</taxon>
        <taxon>Nematoda</taxon>
        <taxon>Chromadorea</taxon>
        <taxon>Rhabditida</taxon>
        <taxon>Rhabditina</taxon>
        <taxon>Rhabditomorpha</taxon>
        <taxon>Rhabditoidea</taxon>
        <taxon>Rhabditidae</taxon>
        <taxon>Peloderinae</taxon>
        <taxon>Caenorhabditis</taxon>
    </lineage>
</organism>
<dbReference type="PANTHER" id="PTHR10309:SF2">
    <property type="entry name" value="MANNOSE-6-PHOSPHATE ISOMERASE"/>
    <property type="match status" value="1"/>
</dbReference>
<proteinExistence type="predicted"/>
<dbReference type="InterPro" id="IPR014710">
    <property type="entry name" value="RmlC-like_jellyroll"/>
</dbReference>
<dbReference type="UniPathway" id="UPA00126">
    <property type="reaction ID" value="UER00423"/>
</dbReference>
<dbReference type="InterPro" id="IPR016305">
    <property type="entry name" value="Mannose-6-P_Isomerase"/>
</dbReference>
<feature type="domain" description="Phosphomannose isomerase type I catalytic" evidence="1">
    <location>
        <begin position="35"/>
        <end position="76"/>
    </location>
</feature>